<dbReference type="Proteomes" id="UP000049127">
    <property type="component" value="Unassembled WGS sequence"/>
</dbReference>
<keyword evidence="4 5" id="KW-0472">Membrane</keyword>
<keyword evidence="2 5" id="KW-0812">Transmembrane</keyword>
<dbReference type="EMBL" id="CEKZ01000003">
    <property type="protein sequence ID" value="CEQ04244.1"/>
    <property type="molecule type" value="Genomic_DNA"/>
</dbReference>
<name>A0A0C7PXJ8_PARSO</name>
<evidence type="ECO:0000256" key="4">
    <source>
        <dbReference type="ARBA" id="ARBA00023136"/>
    </source>
</evidence>
<accession>A0A0C7PXJ8</accession>
<feature type="transmembrane region" description="Helical" evidence="5">
    <location>
        <begin position="20"/>
        <end position="44"/>
    </location>
</feature>
<proteinExistence type="predicted"/>
<feature type="transmembrane region" description="Helical" evidence="5">
    <location>
        <begin position="463"/>
        <end position="481"/>
    </location>
</feature>
<dbReference type="GO" id="GO:0016020">
    <property type="term" value="C:membrane"/>
    <property type="evidence" value="ECO:0007669"/>
    <property type="project" value="UniProtKB-SubCell"/>
</dbReference>
<evidence type="ECO:0000256" key="5">
    <source>
        <dbReference type="SAM" id="Phobius"/>
    </source>
</evidence>
<evidence type="ECO:0000313" key="7">
    <source>
        <dbReference type="EMBL" id="CEQ04244.1"/>
    </source>
</evidence>
<comment type="subcellular location">
    <subcellularLocation>
        <location evidence="1">Membrane</location>
        <topology evidence="1">Multi-pass membrane protein</topology>
    </subcellularLocation>
</comment>
<feature type="transmembrane region" description="Helical" evidence="5">
    <location>
        <begin position="343"/>
        <end position="363"/>
    </location>
</feature>
<dbReference type="InterPro" id="IPR049453">
    <property type="entry name" value="Memb_transporter_dom"/>
</dbReference>
<feature type="transmembrane region" description="Helical" evidence="5">
    <location>
        <begin position="125"/>
        <end position="145"/>
    </location>
</feature>
<evidence type="ECO:0000313" key="8">
    <source>
        <dbReference type="Proteomes" id="UP000049127"/>
    </source>
</evidence>
<protein>
    <submittedName>
        <fullName evidence="7">Membrane protein</fullName>
    </submittedName>
</protein>
<feature type="domain" description="Integral membrane bound transporter" evidence="6">
    <location>
        <begin position="356"/>
        <end position="475"/>
    </location>
</feature>
<evidence type="ECO:0000259" key="6">
    <source>
        <dbReference type="Pfam" id="PF13515"/>
    </source>
</evidence>
<dbReference type="RefSeq" id="WP_055335948.1">
    <property type="nucleotide sequence ID" value="NZ_CDNF01000035.1"/>
</dbReference>
<dbReference type="OrthoDB" id="1654636at2"/>
<evidence type="ECO:0000256" key="1">
    <source>
        <dbReference type="ARBA" id="ARBA00004141"/>
    </source>
</evidence>
<organism evidence="7 8">
    <name type="scientific">Paraclostridium sordellii</name>
    <name type="common">Clostridium sordellii</name>
    <dbReference type="NCBI Taxonomy" id="1505"/>
    <lineage>
        <taxon>Bacteria</taxon>
        <taxon>Bacillati</taxon>
        <taxon>Bacillota</taxon>
        <taxon>Clostridia</taxon>
        <taxon>Peptostreptococcales</taxon>
        <taxon>Peptostreptococcaceae</taxon>
        <taxon>Paraclostridium</taxon>
    </lineage>
</organism>
<gene>
    <name evidence="7" type="primary">yccS</name>
    <name evidence="7" type="ORF">R28058_19771</name>
</gene>
<feature type="transmembrane region" description="Helical" evidence="5">
    <location>
        <begin position="102"/>
        <end position="119"/>
    </location>
</feature>
<feature type="transmembrane region" description="Helical" evidence="5">
    <location>
        <begin position="64"/>
        <end position="95"/>
    </location>
</feature>
<sequence>MKNLISKTMIFIGIIPTAIIFKLLFGTTNMLVGITAFMAATSLINNDYTPTPIKNTIRFISIELFIGFCAFISTISPLLTLISTFIAIFFIIYIFTYDTSKPIYMPFALAYLFMVYFPAKPGDIPARLGALILSGILIMLVQVIANKNKFWTKSKSTITKNINLLINELEILIDVENYDSIIKNCTQINRSLKSLSKSLYSRREKTFIISDKTRLYLCITQTIEGANIILEQSLDDKKNLNKCVDVLKELKIQFEDILKLLNNEKDISELREQLNLFIYGGNEKCYSYYISYELKQNMTLLKDILTDLENGGLSLSDKRFDISDKIKEIDVIKRRFNRNSLRFTFAFRVALVVSLGAFIVNYFNLYKGKWMVFTLASVIQPYIESSESKMLDRIKGTLIGVLIFELLFHLVPNIEFKILIGFACGYISNYFKDYSKRMTFMTVFALSIGATSTDFNILSFDRIKFILLGCFFAFIANRTIFPYKIKVVTRSLIDKSIGLNKTIEHNLVSLCSSNLSSSNLREVVLTNNLTNEKISINNNTICCDKISNFLVNERVIMSNLRVFKNSIKNNRVKNLNIPDACKEIQQYITGDLSKSKVIDDFNKLNERDDKLIFMNIYEILKSINDAKNIANTISTV</sequence>
<dbReference type="Pfam" id="PF13515">
    <property type="entry name" value="FUSC_2"/>
    <property type="match status" value="1"/>
</dbReference>
<dbReference type="AlphaFoldDB" id="A0A0C7PXJ8"/>
<reference evidence="8" key="1">
    <citation type="submission" date="2015-01" db="EMBL/GenBank/DDBJ databases">
        <authorList>
            <person name="Aslett M.A."/>
            <person name="De Silva N."/>
        </authorList>
    </citation>
    <scope>NUCLEOTIDE SEQUENCE [LARGE SCALE GENOMIC DNA]</scope>
    <source>
        <strain evidence="8">R28058</strain>
    </source>
</reference>
<feature type="transmembrane region" description="Helical" evidence="5">
    <location>
        <begin position="439"/>
        <end position="457"/>
    </location>
</feature>
<evidence type="ECO:0000256" key="3">
    <source>
        <dbReference type="ARBA" id="ARBA00022989"/>
    </source>
</evidence>
<evidence type="ECO:0000256" key="2">
    <source>
        <dbReference type="ARBA" id="ARBA00022692"/>
    </source>
</evidence>
<keyword evidence="3 5" id="KW-1133">Transmembrane helix</keyword>